<dbReference type="Pfam" id="PF19610">
    <property type="entry name" value="DUF6115"/>
    <property type="match status" value="1"/>
</dbReference>
<name>A0A3D2X7U1_9FIRM</name>
<reference evidence="3 4" key="1">
    <citation type="journal article" date="2018" name="Nat. Biotechnol.">
        <title>A standardized bacterial taxonomy based on genome phylogeny substantially revises the tree of life.</title>
        <authorList>
            <person name="Parks D.H."/>
            <person name="Chuvochina M."/>
            <person name="Waite D.W."/>
            <person name="Rinke C."/>
            <person name="Skarshewski A."/>
            <person name="Chaumeil P.A."/>
            <person name="Hugenholtz P."/>
        </authorList>
    </citation>
    <scope>NUCLEOTIDE SEQUENCE [LARGE SCALE GENOMIC DNA]</scope>
    <source>
        <strain evidence="3">UBA11728</strain>
    </source>
</reference>
<dbReference type="AlphaFoldDB" id="A0A3D2X7U1"/>
<evidence type="ECO:0000256" key="2">
    <source>
        <dbReference type="SAM" id="Phobius"/>
    </source>
</evidence>
<keyword evidence="2" id="KW-1133">Transmembrane helix</keyword>
<evidence type="ECO:0000256" key="1">
    <source>
        <dbReference type="SAM" id="Coils"/>
    </source>
</evidence>
<keyword evidence="2" id="KW-0812">Transmembrane</keyword>
<proteinExistence type="predicted"/>
<sequence>MSTPQIILLIVGLAFIFLSFLLVERPKAGKGQSSSIGDSLNYELSEEEKKKIRRQVQAVIEQEMSNRIIDAEDKLNQLSNEKIMAVNEFSTGVLEKIEINNSEVVFLFQMLNEKEEELKSTFSKMETVRRDVKDLHDKLSKLIDERNKITTVTSKGEEHFESTEEKLKALEEAEATDFVHMEKCTNNSVGTDTDLLVTKHKDEIINLYKKQYSIRDISKQLGLGQGEVKLVLDLYANKMR</sequence>
<dbReference type="EMBL" id="DPVV01000342">
    <property type="protein sequence ID" value="HCL02807.1"/>
    <property type="molecule type" value="Genomic_DNA"/>
</dbReference>
<comment type="caution">
    <text evidence="3">The sequence shown here is derived from an EMBL/GenBank/DDBJ whole genome shotgun (WGS) entry which is preliminary data.</text>
</comment>
<organism evidence="3 4">
    <name type="scientific">Lachnoclostridium phytofermentans</name>
    <dbReference type="NCBI Taxonomy" id="66219"/>
    <lineage>
        <taxon>Bacteria</taxon>
        <taxon>Bacillati</taxon>
        <taxon>Bacillota</taxon>
        <taxon>Clostridia</taxon>
        <taxon>Lachnospirales</taxon>
        <taxon>Lachnospiraceae</taxon>
    </lineage>
</organism>
<keyword evidence="1" id="KW-0175">Coiled coil</keyword>
<dbReference type="Proteomes" id="UP000262969">
    <property type="component" value="Unassembled WGS sequence"/>
</dbReference>
<protein>
    <submittedName>
        <fullName evidence="3">Uncharacterized protein</fullName>
    </submittedName>
</protein>
<feature type="coiled-coil region" evidence="1">
    <location>
        <begin position="42"/>
        <end position="145"/>
    </location>
</feature>
<keyword evidence="2" id="KW-0472">Membrane</keyword>
<feature type="transmembrane region" description="Helical" evidence="2">
    <location>
        <begin position="6"/>
        <end position="23"/>
    </location>
</feature>
<accession>A0A3D2X7U1</accession>
<gene>
    <name evidence="3" type="ORF">DHW61_10420</name>
</gene>
<evidence type="ECO:0000313" key="4">
    <source>
        <dbReference type="Proteomes" id="UP000262969"/>
    </source>
</evidence>
<dbReference type="InterPro" id="IPR046118">
    <property type="entry name" value="DUF6115"/>
</dbReference>
<evidence type="ECO:0000313" key="3">
    <source>
        <dbReference type="EMBL" id="HCL02807.1"/>
    </source>
</evidence>